<keyword evidence="12" id="KW-1185">Reference proteome</keyword>
<keyword evidence="2" id="KW-0479">Metal-binding</keyword>
<keyword evidence="8" id="KW-0804">Transcription</keyword>
<dbReference type="Pfam" id="PF00651">
    <property type="entry name" value="BTB"/>
    <property type="match status" value="1"/>
</dbReference>
<dbReference type="Gene3D" id="1.10.340.70">
    <property type="match status" value="1"/>
</dbReference>
<organism evidence="11 12">
    <name type="scientific">Sinocyclocheilus anshuiensis</name>
    <dbReference type="NCBI Taxonomy" id="1608454"/>
    <lineage>
        <taxon>Eukaryota</taxon>
        <taxon>Metazoa</taxon>
        <taxon>Chordata</taxon>
        <taxon>Craniata</taxon>
        <taxon>Vertebrata</taxon>
        <taxon>Euteleostomi</taxon>
        <taxon>Actinopterygii</taxon>
        <taxon>Neopterygii</taxon>
        <taxon>Teleostei</taxon>
        <taxon>Ostariophysi</taxon>
        <taxon>Cypriniformes</taxon>
        <taxon>Cyprinidae</taxon>
        <taxon>Cyprininae</taxon>
        <taxon>Sinocyclocheilus</taxon>
    </lineage>
</organism>
<dbReference type="PROSITE" id="PS50097">
    <property type="entry name" value="BTB"/>
    <property type="match status" value="1"/>
</dbReference>
<evidence type="ECO:0000256" key="9">
    <source>
        <dbReference type="ARBA" id="ARBA00023242"/>
    </source>
</evidence>
<evidence type="ECO:0000256" key="3">
    <source>
        <dbReference type="ARBA" id="ARBA00022737"/>
    </source>
</evidence>
<protein>
    <recommendedName>
        <fullName evidence="10">BTB domain-containing protein</fullName>
    </recommendedName>
</protein>
<evidence type="ECO:0000256" key="8">
    <source>
        <dbReference type="ARBA" id="ARBA00023163"/>
    </source>
</evidence>
<dbReference type="Ensembl" id="ENSSANT00000105788.1">
    <property type="protein sequence ID" value="ENSSANP00000099638.1"/>
    <property type="gene ID" value="ENSSANG00000049020.1"/>
</dbReference>
<dbReference type="Proteomes" id="UP000472260">
    <property type="component" value="Unassembled WGS sequence"/>
</dbReference>
<dbReference type="InterPro" id="IPR000210">
    <property type="entry name" value="BTB/POZ_dom"/>
</dbReference>
<feature type="domain" description="BTB" evidence="10">
    <location>
        <begin position="184"/>
        <end position="237"/>
    </location>
</feature>
<keyword evidence="4" id="KW-0863">Zinc-finger</keyword>
<reference evidence="11" key="1">
    <citation type="submission" date="2025-08" db="UniProtKB">
        <authorList>
            <consortium name="Ensembl"/>
        </authorList>
    </citation>
    <scope>IDENTIFICATION</scope>
</reference>
<evidence type="ECO:0000313" key="12">
    <source>
        <dbReference type="Proteomes" id="UP000472260"/>
    </source>
</evidence>
<dbReference type="Gene3D" id="3.30.710.10">
    <property type="entry name" value="Potassium Channel Kv1.1, Chain A"/>
    <property type="match status" value="1"/>
</dbReference>
<evidence type="ECO:0000256" key="7">
    <source>
        <dbReference type="ARBA" id="ARBA00023125"/>
    </source>
</evidence>
<evidence type="ECO:0000256" key="1">
    <source>
        <dbReference type="ARBA" id="ARBA00004123"/>
    </source>
</evidence>
<sequence length="253" mass="28748">MASECTYSAQYDTDDTFRSTERAGYVNGGRASVASSAAFEVIGGSLYRRKLEKGFVQYREVLVEDKRLQSIATFHEKGPGKSHHTLEDTYRLVAEHYWWEGLDYVFGCEECQRSQSERSVVRLFFQTYLSTSQSGLLVCFEFISYFHFVYLQCSDVGLISRIVESHSHQVLSKLNSQREAGLFCDITLKTGGGQSFVAHKAVLAAVSEYFQELFTEMDSAIDPQSHVDLTGMVQYIFKINQFQNQCLFTLVSI</sequence>
<evidence type="ECO:0000256" key="6">
    <source>
        <dbReference type="ARBA" id="ARBA00023015"/>
    </source>
</evidence>
<evidence type="ECO:0000313" key="11">
    <source>
        <dbReference type="Ensembl" id="ENSSANP00000099638.1"/>
    </source>
</evidence>
<name>A0A671SSW7_9TELE</name>
<keyword evidence="7" id="KW-0238">DNA-binding</keyword>
<dbReference type="GO" id="GO:0005634">
    <property type="term" value="C:nucleus"/>
    <property type="evidence" value="ECO:0007669"/>
    <property type="project" value="UniProtKB-SubCell"/>
</dbReference>
<dbReference type="PANTHER" id="PTHR46105:SF5">
    <property type="entry name" value="ZINC FINGER AND BTB DOMAIN-CONTAINING PROTEIN 44 ISOFORM X1"/>
    <property type="match status" value="1"/>
</dbReference>
<keyword evidence="3" id="KW-0677">Repeat</keyword>
<dbReference type="InterPro" id="IPR050457">
    <property type="entry name" value="ZnFinger_BTB_dom_contain"/>
</dbReference>
<dbReference type="PANTHER" id="PTHR46105">
    <property type="entry name" value="AGAP004733-PA"/>
    <property type="match status" value="1"/>
</dbReference>
<proteinExistence type="predicted"/>
<dbReference type="GO" id="GO:0000978">
    <property type="term" value="F:RNA polymerase II cis-regulatory region sequence-specific DNA binding"/>
    <property type="evidence" value="ECO:0007669"/>
    <property type="project" value="TreeGrafter"/>
</dbReference>
<dbReference type="GO" id="GO:0008270">
    <property type="term" value="F:zinc ion binding"/>
    <property type="evidence" value="ECO:0007669"/>
    <property type="project" value="UniProtKB-KW"/>
</dbReference>
<dbReference type="SUPFAM" id="SSF54695">
    <property type="entry name" value="POZ domain"/>
    <property type="match status" value="1"/>
</dbReference>
<dbReference type="InterPro" id="IPR011333">
    <property type="entry name" value="SKP1/BTB/POZ_sf"/>
</dbReference>
<evidence type="ECO:0000259" key="10">
    <source>
        <dbReference type="PROSITE" id="PS50097"/>
    </source>
</evidence>
<evidence type="ECO:0000256" key="2">
    <source>
        <dbReference type="ARBA" id="ARBA00022723"/>
    </source>
</evidence>
<reference evidence="11" key="2">
    <citation type="submission" date="2025-09" db="UniProtKB">
        <authorList>
            <consortium name="Ensembl"/>
        </authorList>
    </citation>
    <scope>IDENTIFICATION</scope>
</reference>
<comment type="subcellular location">
    <subcellularLocation>
        <location evidence="1">Nucleus</location>
    </subcellularLocation>
</comment>
<accession>A0A671SSW7</accession>
<keyword evidence="6" id="KW-0805">Transcription regulation</keyword>
<keyword evidence="5" id="KW-0862">Zinc</keyword>
<dbReference type="GO" id="GO:0000981">
    <property type="term" value="F:DNA-binding transcription factor activity, RNA polymerase II-specific"/>
    <property type="evidence" value="ECO:0007669"/>
    <property type="project" value="TreeGrafter"/>
</dbReference>
<dbReference type="AlphaFoldDB" id="A0A671SSW7"/>
<evidence type="ECO:0000256" key="4">
    <source>
        <dbReference type="ARBA" id="ARBA00022771"/>
    </source>
</evidence>
<keyword evidence="9" id="KW-0539">Nucleus</keyword>
<evidence type="ECO:0000256" key="5">
    <source>
        <dbReference type="ARBA" id="ARBA00022833"/>
    </source>
</evidence>